<dbReference type="EMBL" id="CAXAMM010019602">
    <property type="protein sequence ID" value="CAK9046073.1"/>
    <property type="molecule type" value="Genomic_DNA"/>
</dbReference>
<keyword evidence="2" id="KW-1185">Reference proteome</keyword>
<accession>A0ABP0M4I6</accession>
<name>A0ABP0M4I6_9DINO</name>
<gene>
    <name evidence="1" type="ORF">SCF082_LOCUS25985</name>
</gene>
<comment type="caution">
    <text evidence="1">The sequence shown here is derived from an EMBL/GenBank/DDBJ whole genome shotgun (WGS) entry which is preliminary data.</text>
</comment>
<sequence>VNQLIQGEAVEPTSFHGAVLVAQLQGVNELAAVHHERLGSFLDTLHTLSATENILLTLSSEELVAVSGYDGDAGELQLTCFAMALQDS</sequence>
<proteinExistence type="predicted"/>
<feature type="non-terminal residue" evidence="1">
    <location>
        <position position="1"/>
    </location>
</feature>
<evidence type="ECO:0000313" key="1">
    <source>
        <dbReference type="EMBL" id="CAK9046073.1"/>
    </source>
</evidence>
<reference evidence="1 2" key="1">
    <citation type="submission" date="2024-02" db="EMBL/GenBank/DDBJ databases">
        <authorList>
            <person name="Chen Y."/>
            <person name="Shah S."/>
            <person name="Dougan E. K."/>
            <person name="Thang M."/>
            <person name="Chan C."/>
        </authorList>
    </citation>
    <scope>NUCLEOTIDE SEQUENCE [LARGE SCALE GENOMIC DNA]</scope>
</reference>
<dbReference type="Proteomes" id="UP001642464">
    <property type="component" value="Unassembled WGS sequence"/>
</dbReference>
<protein>
    <submittedName>
        <fullName evidence="1">Uncharacterized protein</fullName>
    </submittedName>
</protein>
<evidence type="ECO:0000313" key="2">
    <source>
        <dbReference type="Proteomes" id="UP001642464"/>
    </source>
</evidence>
<organism evidence="1 2">
    <name type="scientific">Durusdinium trenchii</name>
    <dbReference type="NCBI Taxonomy" id="1381693"/>
    <lineage>
        <taxon>Eukaryota</taxon>
        <taxon>Sar</taxon>
        <taxon>Alveolata</taxon>
        <taxon>Dinophyceae</taxon>
        <taxon>Suessiales</taxon>
        <taxon>Symbiodiniaceae</taxon>
        <taxon>Durusdinium</taxon>
    </lineage>
</organism>